<proteinExistence type="predicted"/>
<gene>
    <name evidence="2" type="ORF">METEAL_32870</name>
</gene>
<evidence type="ECO:0000313" key="3">
    <source>
        <dbReference type="Proteomes" id="UP001238179"/>
    </source>
</evidence>
<feature type="chain" id="PRO_5041249583" evidence="1">
    <location>
        <begin position="27"/>
        <end position="177"/>
    </location>
</feature>
<dbReference type="EMBL" id="AP027080">
    <property type="protein sequence ID" value="BDU74113.1"/>
    <property type="molecule type" value="Genomic_DNA"/>
</dbReference>
<feature type="signal peptide" evidence="1">
    <location>
        <begin position="1"/>
        <end position="26"/>
    </location>
</feature>
<dbReference type="KEGG" id="msil:METEAL_32870"/>
<keyword evidence="1" id="KW-0732">Signal</keyword>
<sequence length="177" mass="19290">MKTSGRRLRHLVSAITLAAASTLAQAGDTPFTTYRTISLVNGSKPVVITLKGDFKGEIQIGTPERDSKVLKTLAKAGDSYTFGLLGAPRSNDRSTFRITFSFPSSIMNPDYKVPMEFTSGGKLTKPFTFSAMVNKKVLVLKPDDKSLPLDKASMFYKGEALWIRDTSGDGDPIVSFQ</sequence>
<keyword evidence="3" id="KW-1185">Reference proteome</keyword>
<evidence type="ECO:0000313" key="2">
    <source>
        <dbReference type="EMBL" id="BDU74113.1"/>
    </source>
</evidence>
<organism evidence="2 3">
    <name type="scientific">Mesoterricola silvestris</name>
    <dbReference type="NCBI Taxonomy" id="2927979"/>
    <lineage>
        <taxon>Bacteria</taxon>
        <taxon>Pseudomonadati</taxon>
        <taxon>Acidobacteriota</taxon>
        <taxon>Holophagae</taxon>
        <taxon>Holophagales</taxon>
        <taxon>Holophagaceae</taxon>
        <taxon>Mesoterricola</taxon>
    </lineage>
</organism>
<dbReference type="RefSeq" id="WP_316412784.1">
    <property type="nucleotide sequence ID" value="NZ_AP027080.1"/>
</dbReference>
<protein>
    <submittedName>
        <fullName evidence="2">Uncharacterized protein</fullName>
    </submittedName>
</protein>
<reference evidence="3" key="1">
    <citation type="journal article" date="2023" name="Int. J. Syst. Evol. Microbiol.">
        <title>Mesoterricola silvestris gen. nov., sp. nov., Mesoterricola sediminis sp. nov., Geothrix oryzae sp. nov., Geothrix edaphica sp. nov., Geothrix rubra sp. nov., and Geothrix limicola sp. nov., six novel members of Acidobacteriota isolated from soils.</title>
        <authorList>
            <person name="Itoh H."/>
            <person name="Sugisawa Y."/>
            <person name="Mise K."/>
            <person name="Xu Z."/>
            <person name="Kuniyasu M."/>
            <person name="Ushijima N."/>
            <person name="Kawano K."/>
            <person name="Kobayashi E."/>
            <person name="Shiratori Y."/>
            <person name="Masuda Y."/>
            <person name="Senoo K."/>
        </authorList>
    </citation>
    <scope>NUCLEOTIDE SEQUENCE [LARGE SCALE GENOMIC DNA]</scope>
    <source>
        <strain evidence="3">W79</strain>
    </source>
</reference>
<name>A0AA48H148_9BACT</name>
<dbReference type="Proteomes" id="UP001238179">
    <property type="component" value="Chromosome"/>
</dbReference>
<accession>A0AA48H148</accession>
<dbReference type="AlphaFoldDB" id="A0AA48H148"/>
<evidence type="ECO:0000256" key="1">
    <source>
        <dbReference type="SAM" id="SignalP"/>
    </source>
</evidence>